<sequence length="574" mass="60323">MRAPTLALLLMCLALLPLSPAQASNAPLETLAATTSCASLASLDIEAIGGAGSRIRQATEQDEQGIAQCVVEGTLAPAIGFRIRLPVKTWTQRYLQIGCGGLCGNISGQVGAAGGCAPLAAGGFVQGATDMGHQGNDASFGDDAGLRRDFAYRAQHVTALLAKSLIRAYYGRPQAYAYFSGCSDGGREALMEAQRYPDDFDGIIAGAAALNFGVQNGLYHAWQAMANTGPDGRAVLLASRLPVLHRAVLAQCDALDGQTDGLLADPRLCQPDLAAIQCPAAQADTSACLSAAEIAVVRKLYDGPRDPQSGERLTAGGPQPGSELQWAGVFVPMAADQRIFSNQIAEEALRHVLFETNPPASFRLADLPFTRDTFARLARTHALYGATNPDLARFAASGRKLILWHGWSDPHISPLNTIAYHEALKGQLGDTVVQGFERLYLLPGVSHCSGGEGPSELDLLTPMMNWVEQGIAPGAVLTTQPDPARRNSFGQPGGAPGAKRTAGADGPPPGMMAPSTVRSPVQSRPVYPYPAVSRYSGRGDPLQAASQQAGAPLFTGPLPAWIGSGLFALYRFQD</sequence>
<organism evidence="10 11">
    <name type="scientific">Uliginosibacterium paludis</name>
    <dbReference type="NCBI Taxonomy" id="1615952"/>
    <lineage>
        <taxon>Bacteria</taxon>
        <taxon>Pseudomonadati</taxon>
        <taxon>Pseudomonadota</taxon>
        <taxon>Betaproteobacteria</taxon>
        <taxon>Rhodocyclales</taxon>
        <taxon>Zoogloeaceae</taxon>
        <taxon>Uliginosibacterium</taxon>
    </lineage>
</organism>
<evidence type="ECO:0000256" key="6">
    <source>
        <dbReference type="ARBA" id="ARBA00022837"/>
    </source>
</evidence>
<keyword evidence="6" id="KW-0106">Calcium</keyword>
<feature type="chain" id="PRO_5045807368" evidence="9">
    <location>
        <begin position="24"/>
        <end position="574"/>
    </location>
</feature>
<keyword evidence="7" id="KW-1015">Disulfide bond</keyword>
<dbReference type="EMBL" id="JBEWLZ010000003">
    <property type="protein sequence ID" value="MET1489357.1"/>
    <property type="molecule type" value="Genomic_DNA"/>
</dbReference>
<dbReference type="Proteomes" id="UP001548590">
    <property type="component" value="Unassembled WGS sequence"/>
</dbReference>
<keyword evidence="3" id="KW-0479">Metal-binding</keyword>
<comment type="caution">
    <text evidence="10">The sequence shown here is derived from an EMBL/GenBank/DDBJ whole genome shotgun (WGS) entry which is preliminary data.</text>
</comment>
<dbReference type="Pfam" id="PF07519">
    <property type="entry name" value="Tannase"/>
    <property type="match status" value="1"/>
</dbReference>
<feature type="region of interest" description="Disordered" evidence="8">
    <location>
        <begin position="479"/>
        <end position="524"/>
    </location>
</feature>
<comment type="similarity">
    <text evidence="1">Belongs to the tannase family.</text>
</comment>
<dbReference type="GO" id="GO:0016787">
    <property type="term" value="F:hydrolase activity"/>
    <property type="evidence" value="ECO:0007669"/>
    <property type="project" value="UniProtKB-KW"/>
</dbReference>
<protein>
    <submittedName>
        <fullName evidence="10">Tannase/feruloyl esterase family alpha/beta hydrolase</fullName>
    </submittedName>
</protein>
<keyword evidence="11" id="KW-1185">Reference proteome</keyword>
<evidence type="ECO:0000256" key="1">
    <source>
        <dbReference type="ARBA" id="ARBA00006249"/>
    </source>
</evidence>
<evidence type="ECO:0000256" key="9">
    <source>
        <dbReference type="SAM" id="SignalP"/>
    </source>
</evidence>
<dbReference type="InterPro" id="IPR011118">
    <property type="entry name" value="Tannase/feruloyl_esterase"/>
</dbReference>
<evidence type="ECO:0000256" key="5">
    <source>
        <dbReference type="ARBA" id="ARBA00022801"/>
    </source>
</evidence>
<dbReference type="Gene3D" id="3.40.50.1820">
    <property type="entry name" value="alpha/beta hydrolase"/>
    <property type="match status" value="1"/>
</dbReference>
<evidence type="ECO:0000256" key="7">
    <source>
        <dbReference type="ARBA" id="ARBA00023157"/>
    </source>
</evidence>
<evidence type="ECO:0000313" key="11">
    <source>
        <dbReference type="Proteomes" id="UP001548590"/>
    </source>
</evidence>
<evidence type="ECO:0000256" key="4">
    <source>
        <dbReference type="ARBA" id="ARBA00022729"/>
    </source>
</evidence>
<dbReference type="SUPFAM" id="SSF53474">
    <property type="entry name" value="alpha/beta-Hydrolases"/>
    <property type="match status" value="1"/>
</dbReference>
<dbReference type="PANTHER" id="PTHR33938">
    <property type="entry name" value="FERULOYL ESTERASE B-RELATED"/>
    <property type="match status" value="1"/>
</dbReference>
<evidence type="ECO:0000256" key="3">
    <source>
        <dbReference type="ARBA" id="ARBA00022723"/>
    </source>
</evidence>
<proteinExistence type="inferred from homology"/>
<dbReference type="PANTHER" id="PTHR33938:SF15">
    <property type="entry name" value="FERULOYL ESTERASE B-RELATED"/>
    <property type="match status" value="1"/>
</dbReference>
<evidence type="ECO:0000256" key="8">
    <source>
        <dbReference type="SAM" id="MobiDB-lite"/>
    </source>
</evidence>
<gene>
    <name evidence="10" type="ORF">ABVT11_05930</name>
</gene>
<evidence type="ECO:0000256" key="2">
    <source>
        <dbReference type="ARBA" id="ARBA00022487"/>
    </source>
</evidence>
<feature type="signal peptide" evidence="9">
    <location>
        <begin position="1"/>
        <end position="23"/>
    </location>
</feature>
<keyword evidence="5 10" id="KW-0378">Hydrolase</keyword>
<dbReference type="RefSeq" id="WP_345925628.1">
    <property type="nucleotide sequence ID" value="NZ_JBDIVF010000002.1"/>
</dbReference>
<keyword evidence="4 9" id="KW-0732">Signal</keyword>
<accession>A0ABV2CNI1</accession>
<dbReference type="InterPro" id="IPR029058">
    <property type="entry name" value="AB_hydrolase_fold"/>
</dbReference>
<evidence type="ECO:0000313" key="10">
    <source>
        <dbReference type="EMBL" id="MET1489357.1"/>
    </source>
</evidence>
<reference evidence="10 11" key="1">
    <citation type="submission" date="2024-07" db="EMBL/GenBank/DDBJ databases">
        <title>Uliginosibacterium paludis KCTC:42655.</title>
        <authorList>
            <person name="Kim M.K."/>
        </authorList>
    </citation>
    <scope>NUCLEOTIDE SEQUENCE [LARGE SCALE GENOMIC DNA]</scope>
    <source>
        <strain evidence="10 11">KCTC 42655</strain>
    </source>
</reference>
<keyword evidence="2" id="KW-0719">Serine esterase</keyword>
<name>A0ABV2CNI1_9RHOO</name>